<evidence type="ECO:0000313" key="3">
    <source>
        <dbReference type="Proteomes" id="UP000276776"/>
    </source>
</evidence>
<proteinExistence type="predicted"/>
<dbReference type="PANTHER" id="PTHR13298">
    <property type="entry name" value="CYTOSOLIC REGULATOR PIANISSIMO"/>
    <property type="match status" value="1"/>
</dbReference>
<dbReference type="GO" id="GO:0051897">
    <property type="term" value="P:positive regulation of phosphatidylinositol 3-kinase/protein kinase B signal transduction"/>
    <property type="evidence" value="ECO:0007669"/>
    <property type="project" value="TreeGrafter"/>
</dbReference>
<dbReference type="SUPFAM" id="SSF48371">
    <property type="entry name" value="ARM repeat"/>
    <property type="match status" value="1"/>
</dbReference>
<protein>
    <submittedName>
        <fullName evidence="4">RICTOR_V domain-containing protein</fullName>
    </submittedName>
</protein>
<dbReference type="STRING" id="103827.A0A0N5D2U2"/>
<dbReference type="Pfam" id="PF14668">
    <property type="entry name" value="RICTOR_V"/>
    <property type="match status" value="1"/>
</dbReference>
<dbReference type="EMBL" id="UYYF01004484">
    <property type="protein sequence ID" value="VDN04638.1"/>
    <property type="molecule type" value="Genomic_DNA"/>
</dbReference>
<dbReference type="GO" id="GO:0031932">
    <property type="term" value="C:TORC2 complex"/>
    <property type="evidence" value="ECO:0007669"/>
    <property type="project" value="InterPro"/>
</dbReference>
<dbReference type="Proteomes" id="UP000276776">
    <property type="component" value="Unassembled WGS sequence"/>
</dbReference>
<dbReference type="OrthoDB" id="271111at2759"/>
<dbReference type="InterPro" id="IPR029453">
    <property type="entry name" value="Rictor_IV"/>
</dbReference>
<accession>A0A0N5D2U2</accession>
<sequence length="619" mass="70633">MRKMCGKDCRNDIWGKYLYEIGCGVRHAPMTSSFSSVKKQHFRFLDLVKDTTNVEYVKLIVACLDYSTNDCSSRVILQTALTSACEAGRKWSTRFLSILASHNLDNFGEWGMELLFAQLADPSAKVVRHALRLLHRWIPHYPDSVHMIEELDIDAFGDAGILLQAHLFSDENCVKNSYGNTLTVLDYWKKKFNIRYAEIIDENVKVALLDSKRSIDGRYARPSNERSAKFGVPIPVHLYGQLARHNTGRELLLSWKEVERLLNILRNSPLSENIYRKYELKSSLYALGHIVAAMNLNLLPKETLPIICRFAESCPILSIRGAAFWVLNLIGNTKHGSEALSRLGWENSSFLISEKSSESLPLFKGNENVDKSWIRCIDEISTFQHKNSYDFDNKIATMIMREQRAGSTVKNNLDEEDLTSRNKRAFAMDSTTTSDLNSGDELDCELFCPDELNSSAEVISEYRVFDSDNLVLADENTIETAEEDFQNCLMIRRQFRLRPFSLDRMITAVGSFGSVVNYFYMSECEFSSYCGFRDLTKGSCAILPHNLNTSTTKVEPVSLFAQSITLPRNPDLLCRDIFVEQKASQFSSVNDEQKHQMINCLNCSWPEEYFGSKSSFIFR</sequence>
<dbReference type="OMA" id="WESSNFI"/>
<dbReference type="GO" id="GO:0038203">
    <property type="term" value="P:TORC2 signaling"/>
    <property type="evidence" value="ECO:0007669"/>
    <property type="project" value="TreeGrafter"/>
</dbReference>
<feature type="domain" description="Rapamycin-insensitive companion of mTOR" evidence="1">
    <location>
        <begin position="277"/>
        <end position="347"/>
    </location>
</feature>
<dbReference type="InterPro" id="IPR029452">
    <property type="entry name" value="RICTOR_V"/>
</dbReference>
<dbReference type="SMART" id="SM01310">
    <property type="entry name" value="RICTOR_V"/>
    <property type="match status" value="1"/>
</dbReference>
<reference evidence="2 3" key="2">
    <citation type="submission" date="2018-11" db="EMBL/GenBank/DDBJ databases">
        <authorList>
            <consortium name="Pathogen Informatics"/>
        </authorList>
    </citation>
    <scope>NUCLEOTIDE SEQUENCE [LARGE SCALE GENOMIC DNA]</scope>
</reference>
<reference evidence="4" key="1">
    <citation type="submission" date="2017-02" db="UniProtKB">
        <authorList>
            <consortium name="WormBaseParasite"/>
        </authorList>
    </citation>
    <scope>IDENTIFICATION</scope>
</reference>
<dbReference type="Pfam" id="PF14663">
    <property type="entry name" value="RasGEF_N_2"/>
    <property type="match status" value="1"/>
</dbReference>
<evidence type="ECO:0000313" key="4">
    <source>
        <dbReference type="WBParaSite" id="TCLT_0000721501-mRNA-1"/>
    </source>
</evidence>
<gene>
    <name evidence="2" type="ORF">TCLT_LOCUS7204</name>
</gene>
<organism evidence="4">
    <name type="scientific">Thelazia callipaeda</name>
    <name type="common">Oriental eyeworm</name>
    <name type="synonym">Parasitic nematode</name>
    <dbReference type="NCBI Taxonomy" id="103827"/>
    <lineage>
        <taxon>Eukaryota</taxon>
        <taxon>Metazoa</taxon>
        <taxon>Ecdysozoa</taxon>
        <taxon>Nematoda</taxon>
        <taxon>Chromadorea</taxon>
        <taxon>Rhabditida</taxon>
        <taxon>Spirurina</taxon>
        <taxon>Spiruromorpha</taxon>
        <taxon>Thelazioidea</taxon>
        <taxon>Thelaziidae</taxon>
        <taxon>Thelazia</taxon>
    </lineage>
</organism>
<keyword evidence="3" id="KW-1185">Reference proteome</keyword>
<dbReference type="InterPro" id="IPR016024">
    <property type="entry name" value="ARM-type_fold"/>
</dbReference>
<name>A0A0N5D2U2_THECL</name>
<dbReference type="InterPro" id="IPR028268">
    <property type="entry name" value="Pianissimo_fam"/>
</dbReference>
<dbReference type="WBParaSite" id="TCLT_0000721501-mRNA-1">
    <property type="protein sequence ID" value="TCLT_0000721501-mRNA-1"/>
    <property type="gene ID" value="TCLT_0000721501"/>
</dbReference>
<evidence type="ECO:0000313" key="2">
    <source>
        <dbReference type="EMBL" id="VDN04638.1"/>
    </source>
</evidence>
<dbReference type="PANTHER" id="PTHR13298:SF11">
    <property type="entry name" value="RAPAMYCIN-INSENSITIVE COMPANION OF MTOR"/>
    <property type="match status" value="1"/>
</dbReference>
<dbReference type="GO" id="GO:0043539">
    <property type="term" value="F:protein serine/threonine kinase activator activity"/>
    <property type="evidence" value="ECO:0007669"/>
    <property type="project" value="TreeGrafter"/>
</dbReference>
<dbReference type="AlphaFoldDB" id="A0A0N5D2U2"/>
<evidence type="ECO:0000259" key="1">
    <source>
        <dbReference type="SMART" id="SM01310"/>
    </source>
</evidence>
<dbReference type="SMART" id="SM01303">
    <property type="entry name" value="RasGEF_N_2"/>
    <property type="match status" value="1"/>
</dbReference>